<comment type="caution">
    <text evidence="1">The sequence shown here is derived from an EMBL/GenBank/DDBJ whole genome shotgun (WGS) entry which is preliminary data.</text>
</comment>
<dbReference type="EMBL" id="AAYH02000047">
    <property type="protein sequence ID" value="EDO52854.1"/>
    <property type="molecule type" value="Genomic_DNA"/>
</dbReference>
<reference evidence="1" key="1">
    <citation type="submission" date="2007-06" db="EMBL/GenBank/DDBJ databases">
        <authorList>
            <person name="Fulton L."/>
            <person name="Clifton S."/>
            <person name="Fulton B."/>
            <person name="Xu J."/>
            <person name="Minx P."/>
            <person name="Pepin K.H."/>
            <person name="Johnson M."/>
            <person name="Thiruvilangam P."/>
            <person name="Bhonagiri V."/>
            <person name="Nash W.E."/>
            <person name="Mardis E.R."/>
            <person name="Wilson R.K."/>
        </authorList>
    </citation>
    <scope>NUCLEOTIDE SEQUENCE [LARGE SCALE GENOMIC DNA]</scope>
    <source>
        <strain evidence="1">ATCC 8492</strain>
    </source>
</reference>
<keyword evidence="2" id="KW-1185">Reference proteome</keyword>
<evidence type="ECO:0000313" key="2">
    <source>
        <dbReference type="Proteomes" id="UP000004110"/>
    </source>
</evidence>
<organism evidence="1 2">
    <name type="scientific">Bacteroides uniformis (strain ATCC 8492 / DSM 6597 / CCUG 4942 / CIP 103695 / JCM 5828 / KCTC 5204 / NCTC 13054 / VPI 0061)</name>
    <dbReference type="NCBI Taxonomy" id="411479"/>
    <lineage>
        <taxon>Bacteria</taxon>
        <taxon>Pseudomonadati</taxon>
        <taxon>Bacteroidota</taxon>
        <taxon>Bacteroidia</taxon>
        <taxon>Bacteroidales</taxon>
        <taxon>Bacteroidaceae</taxon>
        <taxon>Bacteroides</taxon>
    </lineage>
</organism>
<proteinExistence type="predicted"/>
<dbReference type="AlphaFoldDB" id="A0ABC9N7W3"/>
<name>A0ABC9N7W3_BACUC</name>
<protein>
    <submittedName>
        <fullName evidence="1">Uncharacterized protein</fullName>
    </submittedName>
</protein>
<accession>A0ABC9N7W3</accession>
<evidence type="ECO:0000313" key="1">
    <source>
        <dbReference type="EMBL" id="EDO52854.1"/>
    </source>
</evidence>
<sequence length="34" mass="3844">MYQLNHYFCSVNVGCSVNNNLSLHGAKVVLFNEE</sequence>
<reference evidence="1" key="2">
    <citation type="submission" date="2013-11" db="EMBL/GenBank/DDBJ databases">
        <title>Draft genome sequence of Bacteroides uniformis (ATCC 8492).</title>
        <authorList>
            <person name="Sudarsanam P."/>
            <person name="Ley R."/>
            <person name="Guruge J."/>
            <person name="Turnbaugh P.J."/>
            <person name="Mahowald M."/>
            <person name="Liep D."/>
            <person name="Gordon J."/>
        </authorList>
    </citation>
    <scope>NUCLEOTIDE SEQUENCE</scope>
    <source>
        <strain evidence="1">ATCC 8492</strain>
    </source>
</reference>
<dbReference type="Proteomes" id="UP000004110">
    <property type="component" value="Unassembled WGS sequence"/>
</dbReference>
<gene>
    <name evidence="1" type="ORF">BACUNI_03649</name>
</gene>